<organism evidence="1 2">
    <name type="scientific">Vibrio stylophorae</name>
    <dbReference type="NCBI Taxonomy" id="659351"/>
    <lineage>
        <taxon>Bacteria</taxon>
        <taxon>Pseudomonadati</taxon>
        <taxon>Pseudomonadota</taxon>
        <taxon>Gammaproteobacteria</taxon>
        <taxon>Vibrionales</taxon>
        <taxon>Vibrionaceae</taxon>
        <taxon>Vibrio</taxon>
    </lineage>
</organism>
<accession>A0ABM8ZWX1</accession>
<name>A0ABM8ZWX1_9VIBR</name>
<dbReference type="Proteomes" id="UP000838672">
    <property type="component" value="Unassembled WGS sequence"/>
</dbReference>
<evidence type="ECO:0000313" key="2">
    <source>
        <dbReference type="Proteomes" id="UP000838672"/>
    </source>
</evidence>
<protein>
    <submittedName>
        <fullName evidence="1">Uncharacterized protein</fullName>
    </submittedName>
</protein>
<dbReference type="EMBL" id="CAKLDI010000001">
    <property type="protein sequence ID" value="CAH0534498.1"/>
    <property type="molecule type" value="Genomic_DNA"/>
</dbReference>
<gene>
    <name evidence="1" type="ORF">VST7929_02441</name>
</gene>
<dbReference type="PROSITE" id="PS51257">
    <property type="entry name" value="PROKAR_LIPOPROTEIN"/>
    <property type="match status" value="1"/>
</dbReference>
<evidence type="ECO:0000313" key="1">
    <source>
        <dbReference type="EMBL" id="CAH0534498.1"/>
    </source>
</evidence>
<reference evidence="1" key="1">
    <citation type="submission" date="2021-11" db="EMBL/GenBank/DDBJ databases">
        <authorList>
            <person name="Rodrigo-Torres L."/>
            <person name="Arahal R. D."/>
            <person name="Lucena T."/>
        </authorList>
    </citation>
    <scope>NUCLEOTIDE SEQUENCE</scope>
    <source>
        <strain evidence="1">CECT 7929</strain>
    </source>
</reference>
<keyword evidence="2" id="KW-1185">Reference proteome</keyword>
<sequence>MCMMIKQYTRWPWGRCYLGLMVFSLLMGCAGLYQAKMTLHYQAQQIALTPQQKQQLSTYFEQHNQYRLLLTIGPSTDESAFDSLWRSQQRLKQIHQLAMPYRIQFDQIFDPNLSINTVIIETL</sequence>
<comment type="caution">
    <text evidence="1">The sequence shown here is derived from an EMBL/GenBank/DDBJ whole genome shotgun (WGS) entry which is preliminary data.</text>
</comment>
<proteinExistence type="predicted"/>